<dbReference type="Gene3D" id="3.40.50.12780">
    <property type="entry name" value="N-terminal domain of ligase-like"/>
    <property type="match status" value="1"/>
</dbReference>
<dbReference type="GO" id="GO:0010025">
    <property type="term" value="P:wax biosynthetic process"/>
    <property type="evidence" value="ECO:0007669"/>
    <property type="project" value="TreeGrafter"/>
</dbReference>
<dbReference type="AlphaFoldDB" id="A0A452XW40"/>
<reference evidence="2" key="3">
    <citation type="journal article" date="2017" name="Nature">
        <title>Genome sequence of the progenitor of the wheat D genome Aegilops tauschii.</title>
        <authorList>
            <person name="Luo M.C."/>
            <person name="Gu Y.Q."/>
            <person name="Puiu D."/>
            <person name="Wang H."/>
            <person name="Twardziok S.O."/>
            <person name="Deal K.R."/>
            <person name="Huo N."/>
            <person name="Zhu T."/>
            <person name="Wang L."/>
            <person name="Wang Y."/>
            <person name="McGuire P.E."/>
            <person name="Liu S."/>
            <person name="Long H."/>
            <person name="Ramasamy R.K."/>
            <person name="Rodriguez J.C."/>
            <person name="Van S.L."/>
            <person name="Yuan L."/>
            <person name="Wang Z."/>
            <person name="Xia Z."/>
            <person name="Xiao L."/>
            <person name="Anderson O.D."/>
            <person name="Ouyang S."/>
            <person name="Liang Y."/>
            <person name="Zimin A.V."/>
            <person name="Pertea G."/>
            <person name="Qi P."/>
            <person name="Bennetzen J.L."/>
            <person name="Dai X."/>
            <person name="Dawson M.W."/>
            <person name="Muller H.G."/>
            <person name="Kugler K."/>
            <person name="Rivarola-Duarte L."/>
            <person name="Spannagl M."/>
            <person name="Mayer K.F.X."/>
            <person name="Lu F.H."/>
            <person name="Bevan M.W."/>
            <person name="Leroy P."/>
            <person name="Li P."/>
            <person name="You F.M."/>
            <person name="Sun Q."/>
            <person name="Liu Z."/>
            <person name="Lyons E."/>
            <person name="Wicker T."/>
            <person name="Salzberg S.L."/>
            <person name="Devos K.M."/>
            <person name="Dvorak J."/>
        </authorList>
    </citation>
    <scope>NUCLEOTIDE SEQUENCE [LARGE SCALE GENOMIC DNA]</scope>
    <source>
        <strain evidence="2">cv. AL8/78</strain>
    </source>
</reference>
<dbReference type="Pfam" id="PF00501">
    <property type="entry name" value="AMP-binding"/>
    <property type="match status" value="1"/>
</dbReference>
<dbReference type="PANTHER" id="PTHR43272">
    <property type="entry name" value="LONG-CHAIN-FATTY-ACID--COA LIGASE"/>
    <property type="match status" value="1"/>
</dbReference>
<dbReference type="GO" id="GO:0016020">
    <property type="term" value="C:membrane"/>
    <property type="evidence" value="ECO:0007669"/>
    <property type="project" value="TreeGrafter"/>
</dbReference>
<proteinExistence type="predicted"/>
<keyword evidence="3" id="KW-1185">Reference proteome</keyword>
<dbReference type="SUPFAM" id="SSF56801">
    <property type="entry name" value="Acetyl-CoA synthetase-like"/>
    <property type="match status" value="1"/>
</dbReference>
<evidence type="ECO:0000259" key="1">
    <source>
        <dbReference type="Pfam" id="PF00501"/>
    </source>
</evidence>
<dbReference type="Proteomes" id="UP000015105">
    <property type="component" value="Chromosome 1D"/>
</dbReference>
<dbReference type="GO" id="GO:0004467">
    <property type="term" value="F:long-chain fatty acid-CoA ligase activity"/>
    <property type="evidence" value="ECO:0007669"/>
    <property type="project" value="TreeGrafter"/>
</dbReference>
<evidence type="ECO:0000313" key="3">
    <source>
        <dbReference type="Proteomes" id="UP000015105"/>
    </source>
</evidence>
<accession>A0A452XW40</accession>
<reference evidence="3" key="1">
    <citation type="journal article" date="2014" name="Science">
        <title>Ancient hybridizations among the ancestral genomes of bread wheat.</title>
        <authorList>
            <consortium name="International Wheat Genome Sequencing Consortium,"/>
            <person name="Marcussen T."/>
            <person name="Sandve S.R."/>
            <person name="Heier L."/>
            <person name="Spannagl M."/>
            <person name="Pfeifer M."/>
            <person name="Jakobsen K.S."/>
            <person name="Wulff B.B."/>
            <person name="Steuernagel B."/>
            <person name="Mayer K.F."/>
            <person name="Olsen O.A."/>
        </authorList>
    </citation>
    <scope>NUCLEOTIDE SEQUENCE [LARGE SCALE GENOMIC DNA]</scope>
    <source>
        <strain evidence="3">cv. AL8/78</strain>
    </source>
</reference>
<feature type="domain" description="AMP-dependent synthetase/ligase" evidence="1">
    <location>
        <begin position="5"/>
        <end position="80"/>
    </location>
</feature>
<dbReference type="EnsemblPlants" id="AET1Gv20190200.10">
    <property type="protein sequence ID" value="AET1Gv20190200.10"/>
    <property type="gene ID" value="AET1Gv20190200"/>
</dbReference>
<reference evidence="3" key="2">
    <citation type="journal article" date="2017" name="Nat. Plants">
        <title>The Aegilops tauschii genome reveals multiple impacts of transposons.</title>
        <authorList>
            <person name="Zhao G."/>
            <person name="Zou C."/>
            <person name="Li K."/>
            <person name="Wang K."/>
            <person name="Li T."/>
            <person name="Gao L."/>
            <person name="Zhang X."/>
            <person name="Wang H."/>
            <person name="Yang Z."/>
            <person name="Liu X."/>
            <person name="Jiang W."/>
            <person name="Mao L."/>
            <person name="Kong X."/>
            <person name="Jiao Y."/>
            <person name="Jia J."/>
        </authorList>
    </citation>
    <scope>NUCLEOTIDE SEQUENCE [LARGE SCALE GENOMIC DNA]</scope>
    <source>
        <strain evidence="3">cv. AL8/78</strain>
    </source>
</reference>
<dbReference type="PANTHER" id="PTHR43272:SF6">
    <property type="entry name" value="LONG CHAIN ACYL-COA SYNTHETASE 1"/>
    <property type="match status" value="1"/>
</dbReference>
<dbReference type="GO" id="GO:0005783">
    <property type="term" value="C:endoplasmic reticulum"/>
    <property type="evidence" value="ECO:0007669"/>
    <property type="project" value="TreeGrafter"/>
</dbReference>
<dbReference type="InterPro" id="IPR000873">
    <property type="entry name" value="AMP-dep_synth/lig_dom"/>
</dbReference>
<dbReference type="InterPro" id="IPR042099">
    <property type="entry name" value="ANL_N_sf"/>
</dbReference>
<reference evidence="2" key="5">
    <citation type="journal article" date="2021" name="G3 (Bethesda)">
        <title>Aegilops tauschii genome assembly Aet v5.0 features greater sequence contiguity and improved annotation.</title>
        <authorList>
            <person name="Wang L."/>
            <person name="Zhu T."/>
            <person name="Rodriguez J.C."/>
            <person name="Deal K.R."/>
            <person name="Dubcovsky J."/>
            <person name="McGuire P.E."/>
            <person name="Lux T."/>
            <person name="Spannagl M."/>
            <person name="Mayer K.F.X."/>
            <person name="Baldrich P."/>
            <person name="Meyers B.C."/>
            <person name="Huo N."/>
            <person name="Gu Y.Q."/>
            <person name="Zhou H."/>
            <person name="Devos K.M."/>
            <person name="Bennetzen J.L."/>
            <person name="Unver T."/>
            <person name="Budak H."/>
            <person name="Gulick P.J."/>
            <person name="Galiba G."/>
            <person name="Kalapos B."/>
            <person name="Nelson D.R."/>
            <person name="Li P."/>
            <person name="You F.M."/>
            <person name="Luo M.C."/>
            <person name="Dvorak J."/>
        </authorList>
    </citation>
    <scope>NUCLEOTIDE SEQUENCE [LARGE SCALE GENOMIC DNA]</scope>
    <source>
        <strain evidence="2">cv. AL8/78</strain>
    </source>
</reference>
<organism evidence="2 3">
    <name type="scientific">Aegilops tauschii subsp. strangulata</name>
    <name type="common">Goatgrass</name>
    <dbReference type="NCBI Taxonomy" id="200361"/>
    <lineage>
        <taxon>Eukaryota</taxon>
        <taxon>Viridiplantae</taxon>
        <taxon>Streptophyta</taxon>
        <taxon>Embryophyta</taxon>
        <taxon>Tracheophyta</taxon>
        <taxon>Spermatophyta</taxon>
        <taxon>Magnoliopsida</taxon>
        <taxon>Liliopsida</taxon>
        <taxon>Poales</taxon>
        <taxon>Poaceae</taxon>
        <taxon>BOP clade</taxon>
        <taxon>Pooideae</taxon>
        <taxon>Triticodae</taxon>
        <taxon>Triticeae</taxon>
        <taxon>Triticinae</taxon>
        <taxon>Aegilops</taxon>
    </lineage>
</organism>
<dbReference type="GO" id="GO:0010143">
    <property type="term" value="P:cutin biosynthetic process"/>
    <property type="evidence" value="ECO:0007669"/>
    <property type="project" value="TreeGrafter"/>
</dbReference>
<reference evidence="2" key="4">
    <citation type="submission" date="2019-03" db="UniProtKB">
        <authorList>
            <consortium name="EnsemblPlants"/>
        </authorList>
    </citation>
    <scope>IDENTIFICATION</scope>
</reference>
<sequence>MKRNQYNARFCCLCSGLTETLGPSTVGYPDDMSLVGTAGVAATFTELRLEEVPEMGYDPLGVPSRGEILIRGSTVFTGYYKNPELTNEVMVDGWFHTGE</sequence>
<dbReference type="Gramene" id="AET1Gv20190200.10">
    <property type="protein sequence ID" value="AET1Gv20190200.10"/>
    <property type="gene ID" value="AET1Gv20190200"/>
</dbReference>
<protein>
    <recommendedName>
        <fullName evidence="1">AMP-dependent synthetase/ligase domain-containing protein</fullName>
    </recommendedName>
</protein>
<evidence type="ECO:0000313" key="2">
    <source>
        <dbReference type="EnsemblPlants" id="AET1Gv20190200.10"/>
    </source>
</evidence>
<name>A0A452XW40_AEGTS</name>